<reference evidence="2" key="1">
    <citation type="submission" date="2021-07" db="EMBL/GenBank/DDBJ databases">
        <authorList>
            <person name="Durling M."/>
        </authorList>
    </citation>
    <scope>NUCLEOTIDE SEQUENCE</scope>
</reference>
<feature type="compositionally biased region" description="Polar residues" evidence="1">
    <location>
        <begin position="176"/>
        <end position="185"/>
    </location>
</feature>
<feature type="compositionally biased region" description="Pro residues" evidence="1">
    <location>
        <begin position="132"/>
        <end position="155"/>
    </location>
</feature>
<proteinExistence type="predicted"/>
<dbReference type="AlphaFoldDB" id="A0A9N9Q172"/>
<comment type="caution">
    <text evidence="2">The sequence shown here is derived from an EMBL/GenBank/DDBJ whole genome shotgun (WGS) entry which is preliminary data.</text>
</comment>
<name>A0A9N9Q172_9HELO</name>
<feature type="compositionally biased region" description="Low complexity" evidence="1">
    <location>
        <begin position="164"/>
        <end position="175"/>
    </location>
</feature>
<dbReference type="Proteomes" id="UP000701801">
    <property type="component" value="Unassembled WGS sequence"/>
</dbReference>
<feature type="compositionally biased region" description="Pro residues" evidence="1">
    <location>
        <begin position="99"/>
        <end position="108"/>
    </location>
</feature>
<keyword evidence="3" id="KW-1185">Reference proteome</keyword>
<feature type="region of interest" description="Disordered" evidence="1">
    <location>
        <begin position="1"/>
        <end position="64"/>
    </location>
</feature>
<evidence type="ECO:0000313" key="3">
    <source>
        <dbReference type="Proteomes" id="UP000701801"/>
    </source>
</evidence>
<feature type="compositionally biased region" description="Polar residues" evidence="1">
    <location>
        <begin position="21"/>
        <end position="50"/>
    </location>
</feature>
<dbReference type="OrthoDB" id="5385910at2759"/>
<organism evidence="2 3">
    <name type="scientific">Hymenoscyphus albidus</name>
    <dbReference type="NCBI Taxonomy" id="595503"/>
    <lineage>
        <taxon>Eukaryota</taxon>
        <taxon>Fungi</taxon>
        <taxon>Dikarya</taxon>
        <taxon>Ascomycota</taxon>
        <taxon>Pezizomycotina</taxon>
        <taxon>Leotiomycetes</taxon>
        <taxon>Helotiales</taxon>
        <taxon>Helotiaceae</taxon>
        <taxon>Hymenoscyphus</taxon>
    </lineage>
</organism>
<evidence type="ECO:0000256" key="1">
    <source>
        <dbReference type="SAM" id="MobiDB-lite"/>
    </source>
</evidence>
<sequence>MSGIPVYTSSPISAAKKPSGVTPQTTALPSQAQNPSEDPFTVPTQSHLNPTLTSASKASSSSYSLAKPGIAAFPAPMVSATQRYAPLQPTPTTQGESSGPPPPQPGAFPTPVKKSIPPPPKAGESYQAQQTPAPPQPASMPQPYPHQMSIPPPTAPFGGQQPRSSTSTTQNASSSYPVQFSSSGDGASRRSLEHPPGYQQNVYASDLTSEQRRAMEAANASLENSEGIGEQGEGVWNALGKMAQQAGAKIAETEASVWRSINKEQEGFLLPSGNIR</sequence>
<protein>
    <submittedName>
        <fullName evidence="2">Uncharacterized protein</fullName>
    </submittedName>
</protein>
<gene>
    <name evidence="2" type="ORF">HYALB_00008221</name>
</gene>
<feature type="region of interest" description="Disordered" evidence="1">
    <location>
        <begin position="81"/>
        <end position="228"/>
    </location>
</feature>
<evidence type="ECO:0000313" key="2">
    <source>
        <dbReference type="EMBL" id="CAG8975780.1"/>
    </source>
</evidence>
<dbReference type="EMBL" id="CAJVRM010000151">
    <property type="protein sequence ID" value="CAG8975780.1"/>
    <property type="molecule type" value="Genomic_DNA"/>
</dbReference>
<feature type="compositionally biased region" description="Low complexity" evidence="1">
    <location>
        <begin position="51"/>
        <end position="64"/>
    </location>
</feature>
<feature type="compositionally biased region" description="Polar residues" evidence="1">
    <location>
        <begin position="198"/>
        <end position="208"/>
    </location>
</feature>
<accession>A0A9N9Q172</accession>